<dbReference type="GO" id="GO:0010906">
    <property type="term" value="P:regulation of glucose metabolic process"/>
    <property type="evidence" value="ECO:0007669"/>
    <property type="project" value="TreeGrafter"/>
</dbReference>
<evidence type="ECO:0000256" key="7">
    <source>
        <dbReference type="ARBA" id="ARBA00048201"/>
    </source>
</evidence>
<dbReference type="InterPro" id="IPR004358">
    <property type="entry name" value="Sig_transdc_His_kin-like_C"/>
</dbReference>
<evidence type="ECO:0000259" key="9">
    <source>
        <dbReference type="PROSITE" id="PS50109"/>
    </source>
</evidence>
<dbReference type="Gene3D" id="1.20.140.20">
    <property type="entry name" value="Alpha-ketoacid/pyruvate dehydrogenase kinase, N-terminal domain"/>
    <property type="match status" value="2"/>
</dbReference>
<dbReference type="PRINTS" id="PR00344">
    <property type="entry name" value="BCTRLSENSOR"/>
</dbReference>
<dbReference type="InterPro" id="IPR039028">
    <property type="entry name" value="BCKD/PDK"/>
</dbReference>
<dbReference type="AlphaFoldDB" id="A0A1E4TSZ2"/>
<dbReference type="PROSITE" id="PS50109">
    <property type="entry name" value="HIS_KIN"/>
    <property type="match status" value="1"/>
</dbReference>
<dbReference type="STRING" id="669874.A0A1E4TSZ2"/>
<sequence>MMSSTAWKLTPKLRQEIYNYAKLQPTGVSLKDMVKFGPKPSAGTLFHASQFVVQELPVRLAHRVKELEELPYGLSDNASILKVKDWYSQSFEELTTLQPPKIDGELKELLYKNGSNDFHIPLQPSAPPEPTKIGPEKRIFEDDGLIIRKPRQHLHVPAALDFTSSGIQRTKSYYIYAPSDIVYPAEVYNYNKLVTETLKKIKKRHDATVTTVARGVQEWKRSNKNLLIDSQIQNFLDAFYLSRIGIRMLIGQQIAINQDYSALNDDYVGIICLNTNISDIVNDAIDSARFVCEEHYGLFEAPKVQLYCPEELNFMYVPGHLLHMLFETLKNSLRATVEHQIKKYKDMDIDDIKYPPIRIIVAEGNEDITIKISDEGGGIARSAIPLIWTYLYTTVDALPNVDPDVTKTDARPPMAGYGYGLPLSRLYAKYFGGDLKLISMEGYGTDVYLHLNKLSSSSEPLP</sequence>
<protein>
    <recommendedName>
        <fullName evidence="8">Protein-serine/threonine kinase</fullName>
        <ecNumber evidence="8">2.7.11.-</ecNumber>
    </recommendedName>
</protein>
<dbReference type="Pfam" id="PF02518">
    <property type="entry name" value="HATPase_c"/>
    <property type="match status" value="1"/>
</dbReference>
<evidence type="ECO:0000256" key="6">
    <source>
        <dbReference type="ARBA" id="ARBA00023128"/>
    </source>
</evidence>
<keyword evidence="5 8" id="KW-0067">ATP-binding</keyword>
<dbReference type="EMBL" id="KV454015">
    <property type="protein sequence ID" value="ODV94869.1"/>
    <property type="molecule type" value="Genomic_DNA"/>
</dbReference>
<keyword evidence="6 8" id="KW-0496">Mitochondrion</keyword>
<accession>A0A1E4TSZ2</accession>
<dbReference type="SUPFAM" id="SSF55874">
    <property type="entry name" value="ATPase domain of HSP90 chaperone/DNA topoisomerase II/histidine kinase"/>
    <property type="match status" value="1"/>
</dbReference>
<evidence type="ECO:0000313" key="11">
    <source>
        <dbReference type="Proteomes" id="UP000094236"/>
    </source>
</evidence>
<evidence type="ECO:0000256" key="3">
    <source>
        <dbReference type="ARBA" id="ARBA00022741"/>
    </source>
</evidence>
<dbReference type="SUPFAM" id="SSF69012">
    <property type="entry name" value="alpha-ketoacid dehydrogenase kinase, N-terminal domain"/>
    <property type="match status" value="1"/>
</dbReference>
<dbReference type="InterPro" id="IPR005467">
    <property type="entry name" value="His_kinase_dom"/>
</dbReference>
<dbReference type="Proteomes" id="UP000094236">
    <property type="component" value="Unassembled WGS sequence"/>
</dbReference>
<evidence type="ECO:0000256" key="4">
    <source>
        <dbReference type="ARBA" id="ARBA00022777"/>
    </source>
</evidence>
<gene>
    <name evidence="10" type="ORF">PACTADRAFT_50723</name>
</gene>
<proteinExistence type="inferred from homology"/>
<dbReference type="Gene3D" id="3.30.565.10">
    <property type="entry name" value="Histidine kinase-like ATPase, C-terminal domain"/>
    <property type="match status" value="1"/>
</dbReference>
<evidence type="ECO:0000256" key="8">
    <source>
        <dbReference type="RuleBase" id="RU366032"/>
    </source>
</evidence>
<dbReference type="CDD" id="cd16929">
    <property type="entry name" value="HATPase_PDK-like"/>
    <property type="match status" value="1"/>
</dbReference>
<dbReference type="PANTHER" id="PTHR11947">
    <property type="entry name" value="PYRUVATE DEHYDROGENASE KINASE"/>
    <property type="match status" value="1"/>
</dbReference>
<dbReference type="InterPro" id="IPR018955">
    <property type="entry name" value="BCDHK/PDK_N"/>
</dbReference>
<evidence type="ECO:0000256" key="2">
    <source>
        <dbReference type="ARBA" id="ARBA00022679"/>
    </source>
</evidence>
<dbReference type="EC" id="2.7.11.-" evidence="8"/>
<evidence type="ECO:0000256" key="5">
    <source>
        <dbReference type="ARBA" id="ARBA00022840"/>
    </source>
</evidence>
<dbReference type="InterPro" id="IPR003594">
    <property type="entry name" value="HATPase_dom"/>
</dbReference>
<keyword evidence="4 8" id="KW-0418">Kinase</keyword>
<dbReference type="OrthoDB" id="241648at2759"/>
<dbReference type="InterPro" id="IPR036890">
    <property type="entry name" value="HATPase_C_sf"/>
</dbReference>
<dbReference type="InterPro" id="IPR036784">
    <property type="entry name" value="AK/P_DHK_N_sf"/>
</dbReference>
<dbReference type="SMART" id="SM00387">
    <property type="entry name" value="HATPase_c"/>
    <property type="match status" value="1"/>
</dbReference>
<dbReference type="GO" id="GO:0005759">
    <property type="term" value="C:mitochondrial matrix"/>
    <property type="evidence" value="ECO:0007669"/>
    <property type="project" value="UniProtKB-SubCell"/>
</dbReference>
<evidence type="ECO:0000313" key="10">
    <source>
        <dbReference type="EMBL" id="ODV94869.1"/>
    </source>
</evidence>
<name>A0A1E4TSZ2_PACTA</name>
<keyword evidence="11" id="KW-1185">Reference proteome</keyword>
<keyword evidence="3 8" id="KW-0547">Nucleotide-binding</keyword>
<comment type="subcellular location">
    <subcellularLocation>
        <location evidence="8">Mitochondrion matrix</location>
    </subcellularLocation>
</comment>
<dbReference type="PANTHER" id="PTHR11947:SF3">
    <property type="entry name" value="[PYRUVATE DEHYDROGENASE (ACETYL-TRANSFERRING)] KINASE, MITOCHONDRIAL"/>
    <property type="match status" value="1"/>
</dbReference>
<dbReference type="GO" id="GO:0005524">
    <property type="term" value="F:ATP binding"/>
    <property type="evidence" value="ECO:0007669"/>
    <property type="project" value="UniProtKB-UniRule"/>
</dbReference>
<evidence type="ECO:0000256" key="1">
    <source>
        <dbReference type="ARBA" id="ARBA00006155"/>
    </source>
</evidence>
<organism evidence="10 11">
    <name type="scientific">Pachysolen tannophilus NRRL Y-2460</name>
    <dbReference type="NCBI Taxonomy" id="669874"/>
    <lineage>
        <taxon>Eukaryota</taxon>
        <taxon>Fungi</taxon>
        <taxon>Dikarya</taxon>
        <taxon>Ascomycota</taxon>
        <taxon>Saccharomycotina</taxon>
        <taxon>Pichiomycetes</taxon>
        <taxon>Pachysolenaceae</taxon>
        <taxon>Pachysolen</taxon>
    </lineage>
</organism>
<dbReference type="GO" id="GO:0004740">
    <property type="term" value="F:pyruvate dehydrogenase (acetyl-transferring) kinase activity"/>
    <property type="evidence" value="ECO:0007669"/>
    <property type="project" value="UniProtKB-EC"/>
</dbReference>
<keyword evidence="2 8" id="KW-0808">Transferase</keyword>
<dbReference type="Pfam" id="PF10436">
    <property type="entry name" value="BCDHK_Adom3"/>
    <property type="match status" value="1"/>
</dbReference>
<feature type="domain" description="Histidine kinase" evidence="9">
    <location>
        <begin position="321"/>
        <end position="455"/>
    </location>
</feature>
<comment type="catalytic activity">
    <reaction evidence="7">
        <text>L-seryl-[pyruvate dehydrogenase E1 alpha subunit] + ATP = O-phospho-L-seryl-[pyruvate dehydrogenase E1 alpha subunit] + ADP + H(+)</text>
        <dbReference type="Rhea" id="RHEA:23052"/>
        <dbReference type="Rhea" id="RHEA-COMP:13689"/>
        <dbReference type="Rhea" id="RHEA-COMP:13690"/>
        <dbReference type="ChEBI" id="CHEBI:15378"/>
        <dbReference type="ChEBI" id="CHEBI:29999"/>
        <dbReference type="ChEBI" id="CHEBI:30616"/>
        <dbReference type="ChEBI" id="CHEBI:83421"/>
        <dbReference type="ChEBI" id="CHEBI:456216"/>
        <dbReference type="EC" id="2.7.11.2"/>
    </reaction>
</comment>
<reference evidence="11" key="1">
    <citation type="submission" date="2016-05" db="EMBL/GenBank/DDBJ databases">
        <title>Comparative genomics of biotechnologically important yeasts.</title>
        <authorList>
            <consortium name="DOE Joint Genome Institute"/>
            <person name="Riley R."/>
            <person name="Haridas S."/>
            <person name="Wolfe K.H."/>
            <person name="Lopes M.R."/>
            <person name="Hittinger C.T."/>
            <person name="Goker M."/>
            <person name="Salamov A."/>
            <person name="Wisecaver J."/>
            <person name="Long T.M."/>
            <person name="Aerts A.L."/>
            <person name="Barry K."/>
            <person name="Choi C."/>
            <person name="Clum A."/>
            <person name="Coughlan A.Y."/>
            <person name="Deshpande S."/>
            <person name="Douglass A.P."/>
            <person name="Hanson S.J."/>
            <person name="Klenk H.-P."/>
            <person name="Labutti K."/>
            <person name="Lapidus A."/>
            <person name="Lindquist E."/>
            <person name="Lipzen A."/>
            <person name="Meier-Kolthoff J.P."/>
            <person name="Ohm R.A."/>
            <person name="Otillar R.P."/>
            <person name="Pangilinan J."/>
            <person name="Peng Y."/>
            <person name="Rokas A."/>
            <person name="Rosa C.A."/>
            <person name="Scheuner C."/>
            <person name="Sibirny A.A."/>
            <person name="Slot J.C."/>
            <person name="Stielow J.B."/>
            <person name="Sun H."/>
            <person name="Kurtzman C.P."/>
            <person name="Blackwell M."/>
            <person name="Grigoriev I.V."/>
            <person name="Jeffries T.W."/>
        </authorList>
    </citation>
    <scope>NUCLEOTIDE SEQUENCE [LARGE SCALE GENOMIC DNA]</scope>
    <source>
        <strain evidence="11">NRRL Y-2460</strain>
    </source>
</reference>
<comment type="similarity">
    <text evidence="1 8">Belongs to the PDK/BCKDK protein kinase family.</text>
</comment>